<feature type="region of interest" description="Disordered" evidence="1">
    <location>
        <begin position="99"/>
        <end position="120"/>
    </location>
</feature>
<dbReference type="Proteomes" id="UP001444071">
    <property type="component" value="Unassembled WGS sequence"/>
</dbReference>
<comment type="caution">
    <text evidence="2">The sequence shown here is derived from an EMBL/GenBank/DDBJ whole genome shotgun (WGS) entry which is preliminary data.</text>
</comment>
<evidence type="ECO:0000313" key="3">
    <source>
        <dbReference type="Proteomes" id="UP001444071"/>
    </source>
</evidence>
<proteinExistence type="predicted"/>
<name>A0ABV0VT19_9TELE</name>
<reference evidence="2 3" key="1">
    <citation type="submission" date="2021-06" db="EMBL/GenBank/DDBJ databases">
        <authorList>
            <person name="Palmer J.M."/>
        </authorList>
    </citation>
    <scope>NUCLEOTIDE SEQUENCE [LARGE SCALE GENOMIC DNA]</scope>
    <source>
        <strain evidence="2 3">XR_2019</strain>
        <tissue evidence="2">Muscle</tissue>
    </source>
</reference>
<evidence type="ECO:0000313" key="2">
    <source>
        <dbReference type="EMBL" id="MEQ2259842.1"/>
    </source>
</evidence>
<organism evidence="2 3">
    <name type="scientific">Xenotaenia resolanae</name>
    <dbReference type="NCBI Taxonomy" id="208358"/>
    <lineage>
        <taxon>Eukaryota</taxon>
        <taxon>Metazoa</taxon>
        <taxon>Chordata</taxon>
        <taxon>Craniata</taxon>
        <taxon>Vertebrata</taxon>
        <taxon>Euteleostomi</taxon>
        <taxon>Actinopterygii</taxon>
        <taxon>Neopterygii</taxon>
        <taxon>Teleostei</taxon>
        <taxon>Neoteleostei</taxon>
        <taxon>Acanthomorphata</taxon>
        <taxon>Ovalentaria</taxon>
        <taxon>Atherinomorphae</taxon>
        <taxon>Cyprinodontiformes</taxon>
        <taxon>Goodeidae</taxon>
        <taxon>Xenotaenia</taxon>
    </lineage>
</organism>
<keyword evidence="3" id="KW-1185">Reference proteome</keyword>
<protein>
    <submittedName>
        <fullName evidence="2">Uncharacterized protein</fullName>
    </submittedName>
</protein>
<sequence>MFSHLILTADVTGYRGDTCRAAGGDLLSHLLSCCLQPFCLPNRISLTQLQQLRSDGFTDPGPSAGHYRYSVVEKPRSEHTGGSHAGIYQESAGAVSNSAPFKIHHKRAQNELNGSKPRQK</sequence>
<accession>A0ABV0VT19</accession>
<evidence type="ECO:0000256" key="1">
    <source>
        <dbReference type="SAM" id="MobiDB-lite"/>
    </source>
</evidence>
<dbReference type="EMBL" id="JAHRIM010007559">
    <property type="protein sequence ID" value="MEQ2259842.1"/>
    <property type="molecule type" value="Genomic_DNA"/>
</dbReference>
<gene>
    <name evidence="2" type="ORF">XENORESO_019968</name>
</gene>